<dbReference type="InterPro" id="IPR036515">
    <property type="entry name" value="Transposase_17_sf"/>
</dbReference>
<name>A0ABP4QYS7_9ACTN</name>
<protein>
    <recommendedName>
        <fullName evidence="2">Transposase IS200-like domain-containing protein</fullName>
    </recommendedName>
</protein>
<organism evidence="3 4">
    <name type="scientific">Nonomuraea maheshkhaliensis</name>
    <dbReference type="NCBI Taxonomy" id="419590"/>
    <lineage>
        <taxon>Bacteria</taxon>
        <taxon>Bacillati</taxon>
        <taxon>Actinomycetota</taxon>
        <taxon>Actinomycetes</taxon>
        <taxon>Streptosporangiales</taxon>
        <taxon>Streptosporangiaceae</taxon>
        <taxon>Nonomuraea</taxon>
    </lineage>
</organism>
<accession>A0ABP4QYS7</accession>
<dbReference type="SMART" id="SM01321">
    <property type="entry name" value="Y1_Tnp"/>
    <property type="match status" value="1"/>
</dbReference>
<evidence type="ECO:0000313" key="4">
    <source>
        <dbReference type="Proteomes" id="UP001500064"/>
    </source>
</evidence>
<dbReference type="Gene3D" id="3.30.70.1290">
    <property type="entry name" value="Transposase IS200-like"/>
    <property type="match status" value="1"/>
</dbReference>
<gene>
    <name evidence="3" type="ORF">GCM10009733_023280</name>
</gene>
<proteinExistence type="predicted"/>
<evidence type="ECO:0000256" key="1">
    <source>
        <dbReference type="SAM" id="MobiDB-lite"/>
    </source>
</evidence>
<feature type="region of interest" description="Disordered" evidence="1">
    <location>
        <begin position="111"/>
        <end position="146"/>
    </location>
</feature>
<dbReference type="NCBIfam" id="NF033573">
    <property type="entry name" value="transpos_IS200"/>
    <property type="match status" value="1"/>
</dbReference>
<comment type="caution">
    <text evidence="3">The sequence shown here is derived from an EMBL/GenBank/DDBJ whole genome shotgun (WGS) entry which is preliminary data.</text>
</comment>
<dbReference type="PANTHER" id="PTHR33360:SF2">
    <property type="entry name" value="TRANSPOSASE FOR INSERTION SEQUENCE ELEMENT IS200"/>
    <property type="match status" value="1"/>
</dbReference>
<feature type="domain" description="Transposase IS200-like" evidence="2">
    <location>
        <begin position="2"/>
        <end position="111"/>
    </location>
</feature>
<dbReference type="InterPro" id="IPR002686">
    <property type="entry name" value="Transposase_17"/>
</dbReference>
<dbReference type="Pfam" id="PF01797">
    <property type="entry name" value="Y1_Tnp"/>
    <property type="match status" value="1"/>
</dbReference>
<dbReference type="PANTHER" id="PTHR33360">
    <property type="entry name" value="TRANSPOSASE FOR INSERTION SEQUENCE ELEMENT IS200"/>
    <property type="match status" value="1"/>
</dbReference>
<keyword evidence="4" id="KW-1185">Reference proteome</keyword>
<dbReference type="Proteomes" id="UP001500064">
    <property type="component" value="Unassembled WGS sequence"/>
</dbReference>
<sequence>MVFVTKLRHQVFTGTHLTRMEEIRQNVCADFETELTEFNGADNHVHLLVNAPPKVALPKLVNSLKGVTSRRMRQEFRDLATHYYRTSRPWSGSYFAGSAGALRCCRACASTSSSKTARPDHSDAAPPGSERLFPPHYAGQSASPPA</sequence>
<evidence type="ECO:0000313" key="3">
    <source>
        <dbReference type="EMBL" id="GAA1625955.1"/>
    </source>
</evidence>
<dbReference type="SUPFAM" id="SSF143422">
    <property type="entry name" value="Transposase IS200-like"/>
    <property type="match status" value="1"/>
</dbReference>
<reference evidence="4" key="1">
    <citation type="journal article" date="2019" name="Int. J. Syst. Evol. Microbiol.">
        <title>The Global Catalogue of Microorganisms (GCM) 10K type strain sequencing project: providing services to taxonomists for standard genome sequencing and annotation.</title>
        <authorList>
            <consortium name="The Broad Institute Genomics Platform"/>
            <consortium name="The Broad Institute Genome Sequencing Center for Infectious Disease"/>
            <person name="Wu L."/>
            <person name="Ma J."/>
        </authorList>
    </citation>
    <scope>NUCLEOTIDE SEQUENCE [LARGE SCALE GENOMIC DNA]</scope>
    <source>
        <strain evidence="4">JCM 13929</strain>
    </source>
</reference>
<dbReference type="EMBL" id="BAAAMU010000013">
    <property type="protein sequence ID" value="GAA1625955.1"/>
    <property type="molecule type" value="Genomic_DNA"/>
</dbReference>
<evidence type="ECO:0000259" key="2">
    <source>
        <dbReference type="SMART" id="SM01321"/>
    </source>
</evidence>